<organism evidence="1">
    <name type="scientific">Serratia fonticola</name>
    <dbReference type="NCBI Taxonomy" id="47917"/>
    <lineage>
        <taxon>Bacteria</taxon>
        <taxon>Pseudomonadati</taxon>
        <taxon>Pseudomonadota</taxon>
        <taxon>Gammaproteobacteria</taxon>
        <taxon>Enterobacterales</taxon>
        <taxon>Yersiniaceae</taxon>
        <taxon>Serratia</taxon>
    </lineage>
</organism>
<reference evidence="1" key="1">
    <citation type="submission" date="2019-05" db="EMBL/GenBank/DDBJ databases">
        <authorList>
            <consortium name="Pathogen Informatics"/>
        </authorList>
    </citation>
    <scope>NUCLEOTIDE SEQUENCE [LARGE SCALE GENOMIC DNA]</scope>
    <source>
        <strain evidence="1">NCTC12965</strain>
    </source>
</reference>
<proteinExistence type="predicted"/>
<name>A0A4V6KSK3_SERFO</name>
<accession>A0A4V6KSK3</accession>
<gene>
    <name evidence="1" type="ORF">NCTC12965_04606</name>
</gene>
<evidence type="ECO:0000313" key="1">
    <source>
        <dbReference type="EMBL" id="VTR41238.1"/>
    </source>
</evidence>
<dbReference type="AntiFam" id="ANF00238">
    <property type="entry name" value="Shadow ORF (opposite gpx1)"/>
</dbReference>
<dbReference type="AlphaFoldDB" id="A0A4V6KSK3"/>
<dbReference type="EMBL" id="CABEEZ010000099">
    <property type="protein sequence ID" value="VTR41238.1"/>
    <property type="molecule type" value="Genomic_DNA"/>
</dbReference>
<protein>
    <submittedName>
        <fullName evidence="1">Uncharacterized protein</fullName>
    </submittedName>
</protein>
<sequence length="91" mass="10156">MGAKRVMRSPSAVSRNLVKFHLIRWLPNRPGARRFNSLKQGMRLRAVDVDLAEQRKADAIIEGAEVGNLQRVARLLPAKLIAGEAQHHQPA</sequence>